<feature type="chain" id="PRO_5020305947" evidence="1">
    <location>
        <begin position="22"/>
        <end position="186"/>
    </location>
</feature>
<accession>A0A4R6VUR3</accession>
<name>A0A4R6VUR3_9HYPH</name>
<dbReference type="EMBL" id="SNYR01000001">
    <property type="protein sequence ID" value="TDQ66477.1"/>
    <property type="molecule type" value="Genomic_DNA"/>
</dbReference>
<comment type="caution">
    <text evidence="2">The sequence shown here is derived from an EMBL/GenBank/DDBJ whole genome shotgun (WGS) entry which is preliminary data.</text>
</comment>
<dbReference type="AlphaFoldDB" id="A0A4R6VUR3"/>
<keyword evidence="1" id="KW-0732">Signal</keyword>
<sequence>MRGLILSFSLIALTSVPGALANDYENLLNEVVAGPVAEVVNSEAVWASVLQQNEVTGDYSQDQIDALDAQWRAEVDADAKPLIDDLMSRPLSNYLKSVQDNSQGVLTEIFVVDAKGLNVGQSAVTSDYWQGDEEKWQIPFNSGGVDIGEIELDDSTGAVQSQVSVPVRDDKGNIIGTATFAVRVEQ</sequence>
<protein>
    <submittedName>
        <fullName evidence="2">Uncharacterized protein</fullName>
    </submittedName>
</protein>
<organism evidence="2 3">
    <name type="scientific">Maritalea mobilis</name>
    <dbReference type="NCBI Taxonomy" id="483324"/>
    <lineage>
        <taxon>Bacteria</taxon>
        <taxon>Pseudomonadati</taxon>
        <taxon>Pseudomonadota</taxon>
        <taxon>Alphaproteobacteria</taxon>
        <taxon>Hyphomicrobiales</taxon>
        <taxon>Devosiaceae</taxon>
        <taxon>Maritalea</taxon>
    </lineage>
</organism>
<proteinExistence type="predicted"/>
<feature type="signal peptide" evidence="1">
    <location>
        <begin position="1"/>
        <end position="21"/>
    </location>
</feature>
<dbReference type="Proteomes" id="UP000295391">
    <property type="component" value="Unassembled WGS sequence"/>
</dbReference>
<dbReference type="CDD" id="cd18773">
    <property type="entry name" value="PDC1_HK_sensor"/>
    <property type="match status" value="1"/>
</dbReference>
<evidence type="ECO:0000313" key="3">
    <source>
        <dbReference type="Proteomes" id="UP000295391"/>
    </source>
</evidence>
<evidence type="ECO:0000256" key="1">
    <source>
        <dbReference type="SAM" id="SignalP"/>
    </source>
</evidence>
<reference evidence="2 3" key="1">
    <citation type="submission" date="2019-03" db="EMBL/GenBank/DDBJ databases">
        <title>Genomic Encyclopedia of Type Strains, Phase III (KMG-III): the genomes of soil and plant-associated and newly described type strains.</title>
        <authorList>
            <person name="Whitman W."/>
        </authorList>
    </citation>
    <scope>NUCLEOTIDE SEQUENCE [LARGE SCALE GENOMIC DNA]</scope>
    <source>
        <strain evidence="2 3">CGMCC 1.7002</strain>
    </source>
</reference>
<gene>
    <name evidence="2" type="ORF">ATL17_0474</name>
</gene>
<evidence type="ECO:0000313" key="2">
    <source>
        <dbReference type="EMBL" id="TDQ66477.1"/>
    </source>
</evidence>
<keyword evidence="3" id="KW-1185">Reference proteome</keyword>